<evidence type="ECO:0000256" key="6">
    <source>
        <dbReference type="ARBA" id="ARBA00022958"/>
    </source>
</evidence>
<dbReference type="PANTHER" id="PTHR32024">
    <property type="entry name" value="TRK SYSTEM POTASSIUM UPTAKE PROTEIN TRKG-RELATED"/>
    <property type="match status" value="1"/>
</dbReference>
<feature type="transmembrane region" description="Helical" evidence="10">
    <location>
        <begin position="71"/>
        <end position="95"/>
    </location>
</feature>
<evidence type="ECO:0000256" key="5">
    <source>
        <dbReference type="ARBA" id="ARBA00022692"/>
    </source>
</evidence>
<keyword evidence="7 10" id="KW-1133">Transmembrane helix</keyword>
<feature type="transmembrane region" description="Helical" evidence="10">
    <location>
        <begin position="186"/>
        <end position="209"/>
    </location>
</feature>
<comment type="subcellular location">
    <subcellularLocation>
        <location evidence="1">Cell membrane</location>
        <topology evidence="1">Multi-pass membrane protein</topology>
    </subcellularLocation>
</comment>
<keyword evidence="6" id="KW-0630">Potassium</keyword>
<keyword evidence="8" id="KW-0406">Ion transport</keyword>
<feature type="transmembrane region" description="Helical" evidence="10">
    <location>
        <begin position="122"/>
        <end position="143"/>
    </location>
</feature>
<comment type="caution">
    <text evidence="11">The sequence shown here is derived from an EMBL/GenBank/DDBJ whole genome shotgun (WGS) entry which is preliminary data.</text>
</comment>
<accession>A0A6N8CLT1</accession>
<evidence type="ECO:0000256" key="8">
    <source>
        <dbReference type="ARBA" id="ARBA00023065"/>
    </source>
</evidence>
<dbReference type="Pfam" id="PF02386">
    <property type="entry name" value="TrkH"/>
    <property type="match status" value="1"/>
</dbReference>
<feature type="transmembrane region" description="Helical" evidence="10">
    <location>
        <begin position="12"/>
        <end position="32"/>
    </location>
</feature>
<keyword evidence="4" id="KW-0633">Potassium transport</keyword>
<feature type="transmembrane region" description="Helical" evidence="10">
    <location>
        <begin position="370"/>
        <end position="388"/>
    </location>
</feature>
<sequence>MPKIFKLNPFQFLVLLFLSLITAGAILLKLPFSTYHSISWIDSFFIATSAATVTGLVTVDPASSFTLFGKLVIMFLIQLGGLGIMSFAIFFIMLLGKKISIKERQIMKEALNQPSIGGVIRLVRNLIIFSIIIELTGSVILSFRFVPELGWTKGGFYSLFHSISAFNNAGFALWSNGLSDFVGDPIVNLAITFLIITGGIGFTVLSDIWDKRKYKKLTLHSKVMLVGTLVVNLVAIFTIYFLECHNVKTLGALSSTDKIWAAYFQGISPRTAGFNTIDMTKLEPSTALFTILLMFIGAGSTSTGGGIKLTTFFVILFAVVSLLRGNEDVVIGKRRLSHDKITRSLAISFFSIIFIFISLFILTITEKASFLSILFEIVSAFGTVGLSMGITSHLSLIGKFVIIVMMIFGKIGPISLVFFITKSKQKHFHYPDAKIFIG</sequence>
<keyword evidence="9 10" id="KW-0472">Membrane</keyword>
<feature type="transmembrane region" description="Helical" evidence="10">
    <location>
        <begin position="221"/>
        <end position="242"/>
    </location>
</feature>
<evidence type="ECO:0000313" key="11">
    <source>
        <dbReference type="EMBL" id="MTT30538.1"/>
    </source>
</evidence>
<keyword evidence="12" id="KW-1185">Reference proteome</keyword>
<gene>
    <name evidence="11" type="ORF">GMB86_00730</name>
</gene>
<protein>
    <submittedName>
        <fullName evidence="11">Ktr system potassium transporter B</fullName>
    </submittedName>
</protein>
<evidence type="ECO:0000313" key="12">
    <source>
        <dbReference type="Proteomes" id="UP000440978"/>
    </source>
</evidence>
<feature type="transmembrane region" description="Helical" evidence="10">
    <location>
        <begin position="38"/>
        <end position="59"/>
    </location>
</feature>
<evidence type="ECO:0000256" key="2">
    <source>
        <dbReference type="ARBA" id="ARBA00022448"/>
    </source>
</evidence>
<evidence type="ECO:0000256" key="3">
    <source>
        <dbReference type="ARBA" id="ARBA00022475"/>
    </source>
</evidence>
<evidence type="ECO:0000256" key="1">
    <source>
        <dbReference type="ARBA" id="ARBA00004651"/>
    </source>
</evidence>
<feature type="transmembrane region" description="Helical" evidence="10">
    <location>
        <begin position="155"/>
        <end position="174"/>
    </location>
</feature>
<dbReference type="PANTHER" id="PTHR32024:SF1">
    <property type="entry name" value="KTR SYSTEM POTASSIUM UPTAKE PROTEIN B"/>
    <property type="match status" value="1"/>
</dbReference>
<dbReference type="InterPro" id="IPR004772">
    <property type="entry name" value="TrkH"/>
</dbReference>
<organism evidence="11 12">
    <name type="scientific">Terrilactibacillus tamarindi</name>
    <dbReference type="NCBI Taxonomy" id="2599694"/>
    <lineage>
        <taxon>Bacteria</taxon>
        <taxon>Bacillati</taxon>
        <taxon>Bacillota</taxon>
        <taxon>Bacilli</taxon>
        <taxon>Bacillales</taxon>
        <taxon>Bacillaceae</taxon>
        <taxon>Terrilactibacillus</taxon>
    </lineage>
</organism>
<dbReference type="EMBL" id="WNHB01000001">
    <property type="protein sequence ID" value="MTT30538.1"/>
    <property type="molecule type" value="Genomic_DNA"/>
</dbReference>
<dbReference type="AlphaFoldDB" id="A0A6N8CLT1"/>
<dbReference type="Proteomes" id="UP000440978">
    <property type="component" value="Unassembled WGS sequence"/>
</dbReference>
<reference evidence="11 12" key="1">
    <citation type="submission" date="2019-11" db="EMBL/GenBank/DDBJ databases">
        <title>Terrilactibacillus tamarindus sp. nov. BCM23-1 isolated from bark of Tamarindus indica.</title>
        <authorList>
            <person name="Kingkaew E."/>
            <person name="Tanasupawat S."/>
        </authorList>
    </citation>
    <scope>NUCLEOTIDE SEQUENCE [LARGE SCALE GENOMIC DNA]</scope>
    <source>
        <strain evidence="11 12">BCM23-1</strain>
    </source>
</reference>
<feature type="transmembrane region" description="Helical" evidence="10">
    <location>
        <begin position="344"/>
        <end position="364"/>
    </location>
</feature>
<evidence type="ECO:0000256" key="10">
    <source>
        <dbReference type="SAM" id="Phobius"/>
    </source>
</evidence>
<dbReference type="InterPro" id="IPR003445">
    <property type="entry name" value="Cat_transpt"/>
</dbReference>
<proteinExistence type="predicted"/>
<keyword evidence="3" id="KW-1003">Cell membrane</keyword>
<dbReference type="GO" id="GO:0015379">
    <property type="term" value="F:potassium:chloride symporter activity"/>
    <property type="evidence" value="ECO:0007669"/>
    <property type="project" value="InterPro"/>
</dbReference>
<feature type="transmembrane region" description="Helical" evidence="10">
    <location>
        <begin position="400"/>
        <end position="420"/>
    </location>
</feature>
<keyword evidence="2" id="KW-0813">Transport</keyword>
<dbReference type="NCBIfam" id="TIGR00933">
    <property type="entry name" value="2a38"/>
    <property type="match status" value="1"/>
</dbReference>
<keyword evidence="5 10" id="KW-0812">Transmembrane</keyword>
<feature type="transmembrane region" description="Helical" evidence="10">
    <location>
        <begin position="291"/>
        <end position="323"/>
    </location>
</feature>
<evidence type="ECO:0000256" key="9">
    <source>
        <dbReference type="ARBA" id="ARBA00023136"/>
    </source>
</evidence>
<evidence type="ECO:0000256" key="7">
    <source>
        <dbReference type="ARBA" id="ARBA00022989"/>
    </source>
</evidence>
<evidence type="ECO:0000256" key="4">
    <source>
        <dbReference type="ARBA" id="ARBA00022538"/>
    </source>
</evidence>
<dbReference type="GO" id="GO:0005886">
    <property type="term" value="C:plasma membrane"/>
    <property type="evidence" value="ECO:0007669"/>
    <property type="project" value="UniProtKB-SubCell"/>
</dbReference>
<name>A0A6N8CLT1_9BACI</name>